<accession>A0A174PWK8</accession>
<organism evidence="1 2">
    <name type="scientific">Anaerostipes hadrus</name>
    <dbReference type="NCBI Taxonomy" id="649756"/>
    <lineage>
        <taxon>Bacteria</taxon>
        <taxon>Bacillati</taxon>
        <taxon>Bacillota</taxon>
        <taxon>Clostridia</taxon>
        <taxon>Lachnospirales</taxon>
        <taxon>Lachnospiraceae</taxon>
        <taxon>Anaerostipes</taxon>
    </lineage>
</organism>
<evidence type="ECO:0000313" key="2">
    <source>
        <dbReference type="Proteomes" id="UP000095564"/>
    </source>
</evidence>
<evidence type="ECO:0000313" key="1">
    <source>
        <dbReference type="EMBL" id="CUP62725.1"/>
    </source>
</evidence>
<proteinExistence type="predicted"/>
<gene>
    <name evidence="1" type="ORF">ERS852520_01806</name>
</gene>
<dbReference type="AlphaFoldDB" id="A0A174PWK8"/>
<protein>
    <submittedName>
        <fullName evidence="1">PD-(D/E)XK nuclease family transposase</fullName>
    </submittedName>
</protein>
<dbReference type="Pfam" id="PF12784">
    <property type="entry name" value="PDDEXK_2"/>
    <property type="match status" value="1"/>
</dbReference>
<dbReference type="OrthoDB" id="9811201at2"/>
<dbReference type="EMBL" id="CZAU01000016">
    <property type="protein sequence ID" value="CUP62725.1"/>
    <property type="molecule type" value="Genomic_DNA"/>
</dbReference>
<sequence>MEKDFEERNRRFQSKIQRFCLMDDTFMSKVFEDKKCTELLLRIILNRDDLIVDHVNCQQDIKNLQGRSIRMDILAHDRKGVIYNIEVQNDDAGADPKRARYNSSLLDANITEAGDKYDQLRETYVIFITKNDILGKGLPIYHIDRMIKETGEKFKDEAHIIYVNSSIQDETKLGKLMQDFWCKRAKDMNYSVLAERVSFFKEKKEGVNQMCEILDEVKEEGKNEGKLEGRIETLIELVNDGTLSILKAAKKANMSEEEFKKYL</sequence>
<name>A0A174PWK8_ANAHA</name>
<dbReference type="Proteomes" id="UP000095564">
    <property type="component" value="Unassembled WGS sequence"/>
</dbReference>
<reference evidence="1 2" key="1">
    <citation type="submission" date="2015-09" db="EMBL/GenBank/DDBJ databases">
        <authorList>
            <consortium name="Pathogen Informatics"/>
        </authorList>
    </citation>
    <scope>NUCLEOTIDE SEQUENCE [LARGE SCALE GENOMIC DNA]</scope>
    <source>
        <strain evidence="1 2">2789STDY5834908</strain>
    </source>
</reference>